<dbReference type="Proteomes" id="UP000232323">
    <property type="component" value="Unassembled WGS sequence"/>
</dbReference>
<feature type="region of interest" description="Disordered" evidence="1">
    <location>
        <begin position="414"/>
        <end position="441"/>
    </location>
</feature>
<sequence length="441" mass="46178">MSGNQDPAYGSTKNLVEGDSRSPALGIMTCVEVVGRPKIITLTCCESECLDDALAGTSADMPGSSKRLQPPCQSAVGWPVDAAVAACRGPLRRSLNGSGGVSRGSGRGEVVLPDMFNSRGSQCEVSGLSPGAARGVSREAAWNLTYPAFQEDDRRQAPPGLWALRNKLKMKRNAVTADLSEAFQFGTSARDSINSTASDVGPLPGNVRDGVSSTRTKPVPPGLSNACPSASFPRSRLPTIIPDHLDSIPAGIHSTPKALDNLGAFPPQQSGLWNMLVALRSRRHAQNMDAASEKNIGLAGLRGRGGGVAFSQLPHQKSLGLRRDRKIGGKYLSSPPGIERVEEVEEDVGAPASVTGEFGKKVWRGADVKRSLGSLRTSSVLGVETSAVTLACNNSARHPSAAVLLANLVSSKSAVKKARPEPSPSSSKSINSSRRAVRFAG</sequence>
<feature type="region of interest" description="Disordered" evidence="1">
    <location>
        <begin position="196"/>
        <end position="231"/>
    </location>
</feature>
<evidence type="ECO:0000313" key="2">
    <source>
        <dbReference type="EMBL" id="GAX82442.1"/>
    </source>
</evidence>
<feature type="compositionally biased region" description="Low complexity" evidence="1">
    <location>
        <begin position="424"/>
        <end position="434"/>
    </location>
</feature>
<dbReference type="AlphaFoldDB" id="A0A250XHN9"/>
<reference evidence="2 3" key="1">
    <citation type="submission" date="2017-08" db="EMBL/GenBank/DDBJ databases">
        <title>Acidophilic green algal genome provides insights into adaptation to an acidic environment.</title>
        <authorList>
            <person name="Hirooka S."/>
            <person name="Hirose Y."/>
            <person name="Kanesaki Y."/>
            <person name="Higuchi S."/>
            <person name="Fujiwara T."/>
            <person name="Onuma R."/>
            <person name="Era A."/>
            <person name="Ohbayashi R."/>
            <person name="Uzuka A."/>
            <person name="Nozaki H."/>
            <person name="Yoshikawa H."/>
            <person name="Miyagishima S.Y."/>
        </authorList>
    </citation>
    <scope>NUCLEOTIDE SEQUENCE [LARGE SCALE GENOMIC DNA]</scope>
    <source>
        <strain evidence="2 3">NIES-2499</strain>
    </source>
</reference>
<accession>A0A250XHN9</accession>
<proteinExistence type="predicted"/>
<name>A0A250XHN9_9CHLO</name>
<organism evidence="2 3">
    <name type="scientific">Chlamydomonas eustigma</name>
    <dbReference type="NCBI Taxonomy" id="1157962"/>
    <lineage>
        <taxon>Eukaryota</taxon>
        <taxon>Viridiplantae</taxon>
        <taxon>Chlorophyta</taxon>
        <taxon>core chlorophytes</taxon>
        <taxon>Chlorophyceae</taxon>
        <taxon>CS clade</taxon>
        <taxon>Chlamydomonadales</taxon>
        <taxon>Chlamydomonadaceae</taxon>
        <taxon>Chlamydomonas</taxon>
    </lineage>
</organism>
<gene>
    <name evidence="2" type="ORF">CEUSTIGMA_g9870.t1</name>
</gene>
<protein>
    <submittedName>
        <fullName evidence="2">Uncharacterized protein</fullName>
    </submittedName>
</protein>
<keyword evidence="3" id="KW-1185">Reference proteome</keyword>
<comment type="caution">
    <text evidence="2">The sequence shown here is derived from an EMBL/GenBank/DDBJ whole genome shotgun (WGS) entry which is preliminary data.</text>
</comment>
<dbReference type="EMBL" id="BEGY01000080">
    <property type="protein sequence ID" value="GAX82442.1"/>
    <property type="molecule type" value="Genomic_DNA"/>
</dbReference>
<evidence type="ECO:0000313" key="3">
    <source>
        <dbReference type="Proteomes" id="UP000232323"/>
    </source>
</evidence>
<evidence type="ECO:0000256" key="1">
    <source>
        <dbReference type="SAM" id="MobiDB-lite"/>
    </source>
</evidence>